<feature type="region of interest" description="Disordered" evidence="8">
    <location>
        <begin position="354"/>
        <end position="459"/>
    </location>
</feature>
<feature type="compositionally biased region" description="Polar residues" evidence="8">
    <location>
        <begin position="423"/>
        <end position="438"/>
    </location>
</feature>
<dbReference type="PROSITE" id="PS50879">
    <property type="entry name" value="RNASE_H_1"/>
    <property type="match status" value="1"/>
</dbReference>
<evidence type="ECO:0000256" key="7">
    <source>
        <dbReference type="ARBA" id="ARBA00022801"/>
    </source>
</evidence>
<dbReference type="KEGG" id="smo:SELMODRAFT_427944"/>
<comment type="similarity">
    <text evidence="2">Belongs to the RNase H family.</text>
</comment>
<keyword evidence="11" id="KW-1185">Reference proteome</keyword>
<dbReference type="HOGENOM" id="CLU_319217_0_0_1"/>
<evidence type="ECO:0000256" key="1">
    <source>
        <dbReference type="ARBA" id="ARBA00000077"/>
    </source>
</evidence>
<dbReference type="GO" id="GO:0004523">
    <property type="term" value="F:RNA-DNA hybrid ribonuclease activity"/>
    <property type="evidence" value="ECO:0000318"/>
    <property type="project" value="GO_Central"/>
</dbReference>
<evidence type="ECO:0000256" key="5">
    <source>
        <dbReference type="ARBA" id="ARBA00022723"/>
    </source>
</evidence>
<dbReference type="EMBL" id="GL377661">
    <property type="protein sequence ID" value="EFJ09589.1"/>
    <property type="molecule type" value="Genomic_DNA"/>
</dbReference>
<feature type="compositionally biased region" description="Low complexity" evidence="8">
    <location>
        <begin position="289"/>
        <end position="298"/>
    </location>
</feature>
<sequence length="911" mass="99083">MIDYGGRCELLRPRGVIYKRKKKKKTRVYRRSNVTAAEDFVAFVRENHLLQGEEAFPAVVADHPHVFYGGFRFLICTKEHSADEINSTLPFNVFTDGSFISAQNKAGYGIFYRCQEQNHCLARNVIVGSTITFQLSSDPSRPMPLEIDLSTHKVSSMTMELLAILEGIVYVQSFWKQTSIFLYTDSLESLYLVEKFQRKPSNLRYHVYENILVAIAAAAQQSKVQRIHLFKVKAHANIFGNEAADRLAHMGAASGRPLQKFIISDQGTTSISHGTQAFSGSGYGGTGNRGTTTSQRTQAPPSVFPTPVATSSEVDVPRLAPTRDHLGSTRSCDPPPGPVDVAATVCRAWLWAKAQGRGGQTQPVTRERDQGLPSNGRSSGVLQTPQSQARGGHDPVPPAPSSDKATVPQPRMLPHDERRGAKTTPNVFSSRQSVTSPAATDVPVQGSRAGAPPRPYVLPVPATDKAYVEDTIYRAWLWTKAQGRGGQTQPMTRERDQGLPSNGGSSSRGTPQAQAREGHDPVPPVTSSDKAVAPQPRTLPDDERRRANTTTNVFSSRQSVTSPTATDVPVQGSRAPAPSQSISPDPMLQAAAPTPQCPVSSRHPLRLRHQTPNAVGINSDARPSQQVSELVPAAPTIPDICGTSKASTAKIEPKGRSIKSPFGGVTQQSSAAELICLSDEDDAGDISDDGSGDAQIIYVSSDDEVNGDDDDEVVIVPATLDDSDDVVIVPATPDDSDVTIVPATPEEQLRNVSSSKIESTSPPRRCKISQEEIDSLAKTCAEQEFGDREMQEIWEAFRKERDEKRSKSQAASSSEVVEVISLDDEPASVLTWDEFQTLSTAVGADFYDDADLVWIRRNWKDGARALGLEHEDHPVERDHQEDEAVVDKDSDEEVVELILTHWPEGAKALVA</sequence>
<evidence type="ECO:0000259" key="9">
    <source>
        <dbReference type="PROSITE" id="PS50879"/>
    </source>
</evidence>
<evidence type="ECO:0000256" key="4">
    <source>
        <dbReference type="ARBA" id="ARBA00022722"/>
    </source>
</evidence>
<dbReference type="GO" id="GO:0043137">
    <property type="term" value="P:DNA replication, removal of RNA primer"/>
    <property type="evidence" value="ECO:0000318"/>
    <property type="project" value="GO_Central"/>
</dbReference>
<evidence type="ECO:0000256" key="8">
    <source>
        <dbReference type="SAM" id="MobiDB-lite"/>
    </source>
</evidence>
<dbReference type="Proteomes" id="UP000001514">
    <property type="component" value="Unassembled WGS sequence"/>
</dbReference>
<protein>
    <recommendedName>
        <fullName evidence="3">ribonuclease H</fullName>
        <ecNumber evidence="3">3.1.26.4</ecNumber>
    </recommendedName>
</protein>
<keyword evidence="4" id="KW-0540">Nuclease</keyword>
<name>D8T173_SELML</name>
<comment type="catalytic activity">
    <reaction evidence="1">
        <text>Endonucleolytic cleavage to 5'-phosphomonoester.</text>
        <dbReference type="EC" id="3.1.26.4"/>
    </reaction>
</comment>
<dbReference type="SUPFAM" id="SSF53098">
    <property type="entry name" value="Ribonuclease H-like"/>
    <property type="match status" value="1"/>
</dbReference>
<keyword evidence="5" id="KW-0479">Metal-binding</keyword>
<dbReference type="Gramene" id="EFJ09589">
    <property type="protein sequence ID" value="EFJ09589"/>
    <property type="gene ID" value="SELMODRAFT_427944"/>
</dbReference>
<feature type="domain" description="RNase H type-1" evidence="9">
    <location>
        <begin position="87"/>
        <end position="253"/>
    </location>
</feature>
<dbReference type="EC" id="3.1.26.4" evidence="3"/>
<dbReference type="GO" id="GO:0046872">
    <property type="term" value="F:metal ion binding"/>
    <property type="evidence" value="ECO:0007669"/>
    <property type="project" value="UniProtKB-KW"/>
</dbReference>
<organism evidence="11">
    <name type="scientific">Selaginella moellendorffii</name>
    <name type="common">Spikemoss</name>
    <dbReference type="NCBI Taxonomy" id="88036"/>
    <lineage>
        <taxon>Eukaryota</taxon>
        <taxon>Viridiplantae</taxon>
        <taxon>Streptophyta</taxon>
        <taxon>Embryophyta</taxon>
        <taxon>Tracheophyta</taxon>
        <taxon>Lycopodiopsida</taxon>
        <taxon>Selaginellales</taxon>
        <taxon>Selaginellaceae</taxon>
        <taxon>Selaginella</taxon>
    </lineage>
</organism>
<dbReference type="InterPro" id="IPR012337">
    <property type="entry name" value="RNaseH-like_sf"/>
</dbReference>
<dbReference type="InParanoid" id="D8T173"/>
<dbReference type="InterPro" id="IPR002156">
    <property type="entry name" value="RNaseH_domain"/>
</dbReference>
<dbReference type="Pfam" id="PF00075">
    <property type="entry name" value="RNase_H"/>
    <property type="match status" value="1"/>
</dbReference>
<evidence type="ECO:0000256" key="3">
    <source>
        <dbReference type="ARBA" id="ARBA00012180"/>
    </source>
</evidence>
<evidence type="ECO:0000313" key="11">
    <source>
        <dbReference type="Proteomes" id="UP000001514"/>
    </source>
</evidence>
<evidence type="ECO:0000313" key="10">
    <source>
        <dbReference type="EMBL" id="EFJ09589.1"/>
    </source>
</evidence>
<feature type="compositionally biased region" description="Polar residues" evidence="8">
    <location>
        <begin position="548"/>
        <end position="565"/>
    </location>
</feature>
<evidence type="ECO:0000256" key="6">
    <source>
        <dbReference type="ARBA" id="ARBA00022759"/>
    </source>
</evidence>
<evidence type="ECO:0000256" key="2">
    <source>
        <dbReference type="ARBA" id="ARBA00005300"/>
    </source>
</evidence>
<dbReference type="PANTHER" id="PTHR10642:SF26">
    <property type="entry name" value="RIBONUCLEASE H1"/>
    <property type="match status" value="1"/>
</dbReference>
<accession>D8T173</accession>
<reference evidence="10 11" key="1">
    <citation type="journal article" date="2011" name="Science">
        <title>The Selaginella genome identifies genetic changes associated with the evolution of vascular plants.</title>
        <authorList>
            <person name="Banks J.A."/>
            <person name="Nishiyama T."/>
            <person name="Hasebe M."/>
            <person name="Bowman J.L."/>
            <person name="Gribskov M."/>
            <person name="dePamphilis C."/>
            <person name="Albert V.A."/>
            <person name="Aono N."/>
            <person name="Aoyama T."/>
            <person name="Ambrose B.A."/>
            <person name="Ashton N.W."/>
            <person name="Axtell M.J."/>
            <person name="Barker E."/>
            <person name="Barker M.S."/>
            <person name="Bennetzen J.L."/>
            <person name="Bonawitz N.D."/>
            <person name="Chapple C."/>
            <person name="Cheng C."/>
            <person name="Correa L.G."/>
            <person name="Dacre M."/>
            <person name="DeBarry J."/>
            <person name="Dreyer I."/>
            <person name="Elias M."/>
            <person name="Engstrom E.M."/>
            <person name="Estelle M."/>
            <person name="Feng L."/>
            <person name="Finet C."/>
            <person name="Floyd S.K."/>
            <person name="Frommer W.B."/>
            <person name="Fujita T."/>
            <person name="Gramzow L."/>
            <person name="Gutensohn M."/>
            <person name="Harholt J."/>
            <person name="Hattori M."/>
            <person name="Heyl A."/>
            <person name="Hirai T."/>
            <person name="Hiwatashi Y."/>
            <person name="Ishikawa M."/>
            <person name="Iwata M."/>
            <person name="Karol K.G."/>
            <person name="Koehler B."/>
            <person name="Kolukisaoglu U."/>
            <person name="Kubo M."/>
            <person name="Kurata T."/>
            <person name="Lalonde S."/>
            <person name="Li K."/>
            <person name="Li Y."/>
            <person name="Litt A."/>
            <person name="Lyons E."/>
            <person name="Manning G."/>
            <person name="Maruyama T."/>
            <person name="Michael T.P."/>
            <person name="Mikami K."/>
            <person name="Miyazaki S."/>
            <person name="Morinaga S."/>
            <person name="Murata T."/>
            <person name="Mueller-Roeber B."/>
            <person name="Nelson D.R."/>
            <person name="Obara M."/>
            <person name="Oguri Y."/>
            <person name="Olmstead R.G."/>
            <person name="Onodera N."/>
            <person name="Petersen B.L."/>
            <person name="Pils B."/>
            <person name="Prigge M."/>
            <person name="Rensing S.A."/>
            <person name="Riano-Pachon D.M."/>
            <person name="Roberts A.W."/>
            <person name="Sato Y."/>
            <person name="Scheller H.V."/>
            <person name="Schulz B."/>
            <person name="Schulz C."/>
            <person name="Shakirov E.V."/>
            <person name="Shibagaki N."/>
            <person name="Shinohara N."/>
            <person name="Shippen D.E."/>
            <person name="Soerensen I."/>
            <person name="Sotooka R."/>
            <person name="Sugimoto N."/>
            <person name="Sugita M."/>
            <person name="Sumikawa N."/>
            <person name="Tanurdzic M."/>
            <person name="Theissen G."/>
            <person name="Ulvskov P."/>
            <person name="Wakazuki S."/>
            <person name="Weng J.K."/>
            <person name="Willats W.W."/>
            <person name="Wipf D."/>
            <person name="Wolf P.G."/>
            <person name="Yang L."/>
            <person name="Zimmer A.D."/>
            <person name="Zhu Q."/>
            <person name="Mitros T."/>
            <person name="Hellsten U."/>
            <person name="Loque D."/>
            <person name="Otillar R."/>
            <person name="Salamov A."/>
            <person name="Schmutz J."/>
            <person name="Shapiro H."/>
            <person name="Lindquist E."/>
            <person name="Lucas S."/>
            <person name="Rokhsar D."/>
            <person name="Grigoriev I.V."/>
        </authorList>
    </citation>
    <scope>NUCLEOTIDE SEQUENCE [LARGE SCALE GENOMIC DNA]</scope>
</reference>
<dbReference type="PANTHER" id="PTHR10642">
    <property type="entry name" value="RIBONUCLEASE H1"/>
    <property type="match status" value="1"/>
</dbReference>
<dbReference type="AlphaFoldDB" id="D8T173"/>
<dbReference type="InterPro" id="IPR036397">
    <property type="entry name" value="RNaseH_sf"/>
</dbReference>
<proteinExistence type="inferred from homology"/>
<feature type="compositionally biased region" description="Polar residues" evidence="8">
    <location>
        <begin position="372"/>
        <end position="389"/>
    </location>
</feature>
<keyword evidence="6" id="KW-0255">Endonuclease</keyword>
<feature type="compositionally biased region" description="Polar residues" evidence="8">
    <location>
        <begin position="499"/>
        <end position="513"/>
    </location>
</feature>
<feature type="region of interest" description="Disordered" evidence="8">
    <location>
        <begin position="275"/>
        <end position="337"/>
    </location>
</feature>
<keyword evidence="7" id="KW-0378">Hydrolase</keyword>
<dbReference type="Gene3D" id="3.30.420.10">
    <property type="entry name" value="Ribonuclease H-like superfamily/Ribonuclease H"/>
    <property type="match status" value="1"/>
</dbReference>
<dbReference type="InterPro" id="IPR050092">
    <property type="entry name" value="RNase_H"/>
</dbReference>
<dbReference type="GO" id="GO:0003676">
    <property type="term" value="F:nucleic acid binding"/>
    <property type="evidence" value="ECO:0007669"/>
    <property type="project" value="InterPro"/>
</dbReference>
<feature type="region of interest" description="Disordered" evidence="8">
    <location>
        <begin position="482"/>
        <end position="600"/>
    </location>
</feature>
<gene>
    <name evidence="10" type="ORF">SELMODRAFT_427944</name>
</gene>